<name>A0ABT1QV83_9GAMM</name>
<sequence length="151" mass="17012">MHLLWRTISAYSDGALCLGVFRQLELAEQAKRDYSAALRNGEIADRWAEQAYRPGIDVDADLRTVSDLRCREILPSQSKVLVVSHVEEAFGQTHRCFVAICGTGAAAQREERQINAQRQAFPYYVDIECLRLDELVLQPVSAGDRLRYPGS</sequence>
<dbReference type="RefSeq" id="WP_255915391.1">
    <property type="nucleotide sequence ID" value="NZ_JANFQO010000015.1"/>
</dbReference>
<evidence type="ECO:0000313" key="1">
    <source>
        <dbReference type="EMBL" id="MCQ4166199.1"/>
    </source>
</evidence>
<dbReference type="EMBL" id="JANFQO010000015">
    <property type="protein sequence ID" value="MCQ4166199.1"/>
    <property type="molecule type" value="Genomic_DNA"/>
</dbReference>
<proteinExistence type="predicted"/>
<gene>
    <name evidence="1" type="ORF">NM961_15875</name>
</gene>
<keyword evidence="2" id="KW-1185">Reference proteome</keyword>
<protein>
    <submittedName>
        <fullName evidence="1">Uncharacterized protein</fullName>
    </submittedName>
</protein>
<dbReference type="Proteomes" id="UP001165498">
    <property type="component" value="Unassembled WGS sequence"/>
</dbReference>
<accession>A0ABT1QV83</accession>
<organism evidence="1 2">
    <name type="scientific">Tahibacter harae</name>
    <dbReference type="NCBI Taxonomy" id="2963937"/>
    <lineage>
        <taxon>Bacteria</taxon>
        <taxon>Pseudomonadati</taxon>
        <taxon>Pseudomonadota</taxon>
        <taxon>Gammaproteobacteria</taxon>
        <taxon>Lysobacterales</taxon>
        <taxon>Rhodanobacteraceae</taxon>
        <taxon>Tahibacter</taxon>
    </lineage>
</organism>
<comment type="caution">
    <text evidence="1">The sequence shown here is derived from an EMBL/GenBank/DDBJ whole genome shotgun (WGS) entry which is preliminary data.</text>
</comment>
<reference evidence="1" key="1">
    <citation type="submission" date="2022-07" db="EMBL/GenBank/DDBJ databases">
        <title>Tahibacter sp., a new gammaproteobacterium isolated from the silt sample collected at pig farm.</title>
        <authorList>
            <person name="Chen H."/>
        </authorList>
    </citation>
    <scope>NUCLEOTIDE SEQUENCE</scope>
    <source>
        <strain evidence="1">P2K</strain>
    </source>
</reference>
<evidence type="ECO:0000313" key="2">
    <source>
        <dbReference type="Proteomes" id="UP001165498"/>
    </source>
</evidence>